<dbReference type="EnsemblMetazoa" id="tetur02g02830.1">
    <property type="protein sequence ID" value="tetur02g02830.1"/>
    <property type="gene ID" value="tetur02g02830"/>
</dbReference>
<dbReference type="HOGENOM" id="CLU_006046_0_0_1"/>
<evidence type="ECO:0000313" key="4">
    <source>
        <dbReference type="Proteomes" id="UP000015104"/>
    </source>
</evidence>
<evidence type="ECO:0000256" key="2">
    <source>
        <dbReference type="SAM" id="SignalP"/>
    </source>
</evidence>
<reference evidence="4" key="1">
    <citation type="submission" date="2011-08" db="EMBL/GenBank/DDBJ databases">
        <authorList>
            <person name="Rombauts S."/>
        </authorList>
    </citation>
    <scope>NUCLEOTIDE SEQUENCE</scope>
    <source>
        <strain evidence="4">London</strain>
    </source>
</reference>
<dbReference type="EMBL" id="CAEY01000790">
    <property type="status" value="NOT_ANNOTATED_CDS"/>
    <property type="molecule type" value="Genomic_DNA"/>
</dbReference>
<keyword evidence="2" id="KW-0732">Signal</keyword>
<evidence type="ECO:0000256" key="1">
    <source>
        <dbReference type="SAM" id="Phobius"/>
    </source>
</evidence>
<keyword evidence="1" id="KW-0812">Transmembrane</keyword>
<organism evidence="3 4">
    <name type="scientific">Tetranychus urticae</name>
    <name type="common">Two-spotted spider mite</name>
    <dbReference type="NCBI Taxonomy" id="32264"/>
    <lineage>
        <taxon>Eukaryota</taxon>
        <taxon>Metazoa</taxon>
        <taxon>Ecdysozoa</taxon>
        <taxon>Arthropoda</taxon>
        <taxon>Chelicerata</taxon>
        <taxon>Arachnida</taxon>
        <taxon>Acari</taxon>
        <taxon>Acariformes</taxon>
        <taxon>Trombidiformes</taxon>
        <taxon>Prostigmata</taxon>
        <taxon>Eleutherengona</taxon>
        <taxon>Raphignathae</taxon>
        <taxon>Tetranychoidea</taxon>
        <taxon>Tetranychidae</taxon>
        <taxon>Tetranychus</taxon>
    </lineage>
</organism>
<proteinExistence type="predicted"/>
<name>T1JV02_TETUR</name>
<feature type="signal peptide" evidence="2">
    <location>
        <begin position="1"/>
        <end position="28"/>
    </location>
</feature>
<feature type="transmembrane region" description="Helical" evidence="1">
    <location>
        <begin position="1280"/>
        <end position="1301"/>
    </location>
</feature>
<reference evidence="3" key="2">
    <citation type="submission" date="2015-06" db="UniProtKB">
        <authorList>
            <consortium name="EnsemblMetazoa"/>
        </authorList>
    </citation>
    <scope>IDENTIFICATION</scope>
</reference>
<feature type="chain" id="PRO_5004590729" evidence="2">
    <location>
        <begin position="29"/>
        <end position="1324"/>
    </location>
</feature>
<evidence type="ECO:0000313" key="3">
    <source>
        <dbReference type="EnsemblMetazoa" id="tetur02g02830.1"/>
    </source>
</evidence>
<keyword evidence="1" id="KW-1133">Transmembrane helix</keyword>
<keyword evidence="4" id="KW-1185">Reference proteome</keyword>
<keyword evidence="1" id="KW-0472">Membrane</keyword>
<sequence>MFIRKMFPHKCFVFIFIILYDLTRLNEAYQQGDKDISELGTNFLIKAKLNYKEYSSVQVKNEKNWLIEESVFGDEKNSIVTLITQEKEGFEIKVFRDFKTQNISLICVQNECGRNADLLDKNLKGFPPGLTQIVKAALLLGPYRMIWCQTSEDPVYIQRQRFRTATYPCGTLYLVPTFRDSDQAEYFGIRDSNNRALTIVNQKYDYPNLGLSIQQTESLVKANVSMPTKGIHYKFNESITKYNELEVDREHGTTQLSITSLDSVTSVEIIGKRFHLEFVYDRKFGLKYIPSGHNECTIESSSVDDEFNYAASENYGKAFANELYFPKNPVEPYSKKLRVVAEHNVTIGNVKYDLVVKTYLEPDNASRLLVESGRLADFCVQMDLYSKSVPNKISYNFNLTEVRVICLIETPDYLNEDDFHRLINSYHQCFKDRKDKVILRLEIALLNHLMSDKIHELQAEIYSIKDVFRTWLVDKLNVSFLRMNLIKLNFLNSYMVAKVEIVDSFVTYFESKKGASHRFNIKSTESGQIYTSTIDECLRLQASKANLSYVITCETEHYLCLGIADGDSLPVENENGLNCMLYNNSDRTLTKLLAEVPLQVLIGKSYSNLNGSQFNYSDIEFAIVGVTIGDGILFDSPEKTKSNSFFTFNRDCSQQKFTEKNQVIAIAKAKDSHYNKSTEIRTSSYDLLIKANITHEESNNTWYLAETVYFKPLIHGVIRIKKGDIEMQVHYILNISKRVVILDNRAMEMESIRNFTWDGVQLPVPTIRLINKLLMLGPAYYYSLLDAYNYQENENERSLKYRSNNDGQSLFWVYKFTASLTPWVIIGELDNITIYNSYNSPLITVKIVKVIALGSEVIAGGQHFYARFNETLTDHINQSTDDFQFDAAKMYLISWIKSKRAGIEYEQVDDLRSGLRFTSTADGCRIQSSNQNESFNFASLSFHKFFGKAWIFYYTKEILFPIKYQHRDKIIMDKMELNKQIGNFSYDLVITTLRVARMPGNISSDVILQNLQIERKFYNKENKSSLEYRLVKTLKIFFSGYTKLNYEPEHQVYTLNNKCFQDAKMDVLKLRLSPSKKLSPIETYSLINELDELSENLKILLYTKLGMFYLRIKSVRFQFHATHLIASVEIIERFNFVDLLRKSYRKLDLSGFVTDVSSDTENCLKLEAMKSNVSKIISCNDISNGCIGITVDQPLPEENENGSNCVVYDNLDKALYKLVQEPTLKELKMSYKHLNETTLSIAKLSFNLHVIDSSQNDSQLPIDSYSFNEKIYCENYFGNYIFFILIFFIICIIIGFVAILCKSYRRTVRISSSPSISLTILKDS</sequence>
<protein>
    <submittedName>
        <fullName evidence="3">Uncharacterized protein</fullName>
    </submittedName>
</protein>
<dbReference type="Proteomes" id="UP000015104">
    <property type="component" value="Unassembled WGS sequence"/>
</dbReference>
<accession>T1JV02</accession>